<organism evidence="2 3">
    <name type="scientific">Tectimicrobiota bacterium</name>
    <dbReference type="NCBI Taxonomy" id="2528274"/>
    <lineage>
        <taxon>Bacteria</taxon>
        <taxon>Pseudomonadati</taxon>
        <taxon>Nitrospinota/Tectimicrobiota group</taxon>
        <taxon>Candidatus Tectimicrobiota</taxon>
    </lineage>
</organism>
<dbReference type="AlphaFoldDB" id="A0A937W189"/>
<dbReference type="PANTHER" id="PTHR46623:SF6">
    <property type="entry name" value="ALPHA_BETA-HYDROLASES SUPERFAMILY PROTEIN"/>
    <property type="match status" value="1"/>
</dbReference>
<dbReference type="SUPFAM" id="SSF53474">
    <property type="entry name" value="alpha/beta-Hydrolases"/>
    <property type="match status" value="1"/>
</dbReference>
<dbReference type="EMBL" id="VGLS01000463">
    <property type="protein sequence ID" value="MBM3225034.1"/>
    <property type="molecule type" value="Genomic_DNA"/>
</dbReference>
<feature type="domain" description="Dienelactone hydrolase" evidence="1">
    <location>
        <begin position="25"/>
        <end position="248"/>
    </location>
</feature>
<evidence type="ECO:0000313" key="2">
    <source>
        <dbReference type="EMBL" id="MBM3225034.1"/>
    </source>
</evidence>
<gene>
    <name evidence="2" type="ORF">FJZ47_14700</name>
</gene>
<reference evidence="2" key="1">
    <citation type="submission" date="2019-03" db="EMBL/GenBank/DDBJ databases">
        <title>Lake Tanganyika Metagenome-Assembled Genomes (MAGs).</title>
        <authorList>
            <person name="Tran P."/>
        </authorList>
    </citation>
    <scope>NUCLEOTIDE SEQUENCE</scope>
    <source>
        <strain evidence="2">K_DeepCast_65m_m2_066</strain>
    </source>
</reference>
<evidence type="ECO:0000259" key="1">
    <source>
        <dbReference type="Pfam" id="PF01738"/>
    </source>
</evidence>
<dbReference type="PANTHER" id="PTHR46623">
    <property type="entry name" value="CARBOXYMETHYLENEBUTENOLIDASE-RELATED"/>
    <property type="match status" value="1"/>
</dbReference>
<proteinExistence type="predicted"/>
<dbReference type="InterPro" id="IPR051049">
    <property type="entry name" value="Dienelactone_hydrolase-like"/>
</dbReference>
<dbReference type="Pfam" id="PF01738">
    <property type="entry name" value="DLH"/>
    <property type="match status" value="1"/>
</dbReference>
<accession>A0A937W189</accession>
<protein>
    <submittedName>
        <fullName evidence="2">Dienelactone hydrolase family protein</fullName>
    </submittedName>
</protein>
<evidence type="ECO:0000313" key="3">
    <source>
        <dbReference type="Proteomes" id="UP000712673"/>
    </source>
</evidence>
<sequence>MYQTNMYEGMLAETVTITGANGDPINAYFARPLGTGPFPGMVVIHHLPGWDELYREFTRKFAHHGYATISPNLYHRDGHGTPEDVAAKVRAAGGVADDQMLGDVQGSLRFLQNLPSCNGKIGVFGTCSGGRHTVLAASRLQGFSAAIDCWGGRVVMGPSDLNPKQPVAPIDYTKDLTCPLLGLFGEEDQAPTLAQVDQHEAELKKYGKTYEFYRYPNAGHAFFYYDRPAYRQEQAVDGWNKVFAFLGKNLG</sequence>
<comment type="caution">
    <text evidence="2">The sequence shown here is derived from an EMBL/GenBank/DDBJ whole genome shotgun (WGS) entry which is preliminary data.</text>
</comment>
<dbReference type="InterPro" id="IPR002925">
    <property type="entry name" value="Dienelactn_hydro"/>
</dbReference>
<name>A0A937W189_UNCTE</name>
<keyword evidence="2" id="KW-0378">Hydrolase</keyword>
<dbReference type="GO" id="GO:0016787">
    <property type="term" value="F:hydrolase activity"/>
    <property type="evidence" value="ECO:0007669"/>
    <property type="project" value="UniProtKB-KW"/>
</dbReference>
<dbReference type="InterPro" id="IPR029058">
    <property type="entry name" value="AB_hydrolase_fold"/>
</dbReference>
<dbReference type="Gene3D" id="3.40.50.1820">
    <property type="entry name" value="alpha/beta hydrolase"/>
    <property type="match status" value="1"/>
</dbReference>
<dbReference type="Proteomes" id="UP000712673">
    <property type="component" value="Unassembled WGS sequence"/>
</dbReference>